<dbReference type="AlphaFoldDB" id="A0A366M7X0"/>
<evidence type="ECO:0000313" key="1">
    <source>
        <dbReference type="EMBL" id="RBQ22296.1"/>
    </source>
</evidence>
<name>A0A366M7X0_9EURY</name>
<gene>
    <name evidence="1" type="ORF">ALNOE001_20260</name>
</gene>
<accession>A0A366M7X0</accession>
<sequence>MIKSKRKLIVMILLAVFVIGVSVTCVSAADSTSGSSVRPKQISQNDILAASKKVKAYTEKN</sequence>
<proteinExistence type="predicted"/>
<evidence type="ECO:0000313" key="2">
    <source>
        <dbReference type="Proteomes" id="UP000253099"/>
    </source>
</evidence>
<dbReference type="EMBL" id="NIZT01000070">
    <property type="protein sequence ID" value="RBQ22296.1"/>
    <property type="molecule type" value="Genomic_DNA"/>
</dbReference>
<protein>
    <submittedName>
        <fullName evidence="1">Uncharacterized protein</fullName>
    </submittedName>
</protein>
<keyword evidence="2" id="KW-1185">Reference proteome</keyword>
<organism evidence="1 2">
    <name type="scientific">Candidatus Methanobinarius endosymbioticus</name>
    <dbReference type="NCBI Taxonomy" id="2006182"/>
    <lineage>
        <taxon>Archaea</taxon>
        <taxon>Methanobacteriati</taxon>
        <taxon>Methanobacteriota</taxon>
        <taxon>Methanomada group</taxon>
        <taxon>Methanobacteria</taxon>
        <taxon>Methanobacteriales</taxon>
        <taxon>Methanobacteriaceae</taxon>
        <taxon>Candidatus Methanobinarius</taxon>
    </lineage>
</organism>
<dbReference type="Proteomes" id="UP000253099">
    <property type="component" value="Unassembled WGS sequence"/>
</dbReference>
<comment type="caution">
    <text evidence="1">The sequence shown here is derived from an EMBL/GenBank/DDBJ whole genome shotgun (WGS) entry which is preliminary data.</text>
</comment>
<reference evidence="1 2" key="1">
    <citation type="submission" date="2018-06" db="EMBL/GenBank/DDBJ databases">
        <title>Genomic insight into two independent archaeal endosymbiosis events.</title>
        <authorList>
            <person name="Lind A.E."/>
            <person name="Lewis W.H."/>
            <person name="Spang A."/>
            <person name="Guy L."/>
            <person name="Embley M.T."/>
            <person name="Ettema T.J.G."/>
        </authorList>
    </citation>
    <scope>NUCLEOTIDE SEQUENCE [LARGE SCALE GENOMIC DNA]</scope>
    <source>
        <strain evidence="1">NOE</strain>
    </source>
</reference>